<keyword evidence="5" id="KW-1185">Reference proteome</keyword>
<reference evidence="4 5" key="1">
    <citation type="submission" date="2024-01" db="EMBL/GenBank/DDBJ databases">
        <title>Comparative genomics of Cryptococcus and Kwoniella reveals pathogenesis evolution and contrasting modes of karyotype evolution via chromosome fusion or intercentromeric recombination.</title>
        <authorList>
            <person name="Coelho M.A."/>
            <person name="David-Palma M."/>
            <person name="Shea T."/>
            <person name="Bowers K."/>
            <person name="McGinley-Smith S."/>
            <person name="Mohammad A.W."/>
            <person name="Gnirke A."/>
            <person name="Yurkov A.M."/>
            <person name="Nowrousian M."/>
            <person name="Sun S."/>
            <person name="Cuomo C.A."/>
            <person name="Heitman J."/>
        </authorList>
    </citation>
    <scope>NUCLEOTIDE SEQUENCE [LARGE SCALE GENOMIC DNA]</scope>
    <source>
        <strain evidence="4 5">CBS 6074</strain>
    </source>
</reference>
<dbReference type="EMBL" id="CP144098">
    <property type="protein sequence ID" value="WWC86525.1"/>
    <property type="molecule type" value="Genomic_DNA"/>
</dbReference>
<feature type="transmembrane region" description="Helical" evidence="2">
    <location>
        <begin position="170"/>
        <end position="193"/>
    </location>
</feature>
<protein>
    <recommendedName>
        <fullName evidence="3">DUF6534 domain-containing protein</fullName>
    </recommendedName>
</protein>
<feature type="compositionally biased region" description="Low complexity" evidence="1">
    <location>
        <begin position="360"/>
        <end position="379"/>
    </location>
</feature>
<keyword evidence="2" id="KW-0472">Membrane</keyword>
<evidence type="ECO:0000259" key="3">
    <source>
        <dbReference type="Pfam" id="PF20152"/>
    </source>
</evidence>
<keyword evidence="2" id="KW-0812">Transmembrane</keyword>
<keyword evidence="2" id="KW-1133">Transmembrane helix</keyword>
<feature type="transmembrane region" description="Helical" evidence="2">
    <location>
        <begin position="214"/>
        <end position="236"/>
    </location>
</feature>
<dbReference type="Proteomes" id="UP001355207">
    <property type="component" value="Chromosome 1"/>
</dbReference>
<dbReference type="Pfam" id="PF20152">
    <property type="entry name" value="DUF6534"/>
    <property type="match status" value="1"/>
</dbReference>
<feature type="region of interest" description="Disordered" evidence="1">
    <location>
        <begin position="406"/>
        <end position="427"/>
    </location>
</feature>
<evidence type="ECO:0000313" key="5">
    <source>
        <dbReference type="Proteomes" id="UP001355207"/>
    </source>
</evidence>
<dbReference type="GeneID" id="91092074"/>
<feature type="transmembrane region" description="Helical" evidence="2">
    <location>
        <begin position="123"/>
        <end position="150"/>
    </location>
</feature>
<dbReference type="PANTHER" id="PTHR40465">
    <property type="entry name" value="CHROMOSOME 1, WHOLE GENOME SHOTGUN SEQUENCE"/>
    <property type="match status" value="1"/>
</dbReference>
<feature type="compositionally biased region" description="Basic and acidic residues" evidence="1">
    <location>
        <begin position="288"/>
        <end position="305"/>
    </location>
</feature>
<feature type="transmembrane region" description="Helical" evidence="2">
    <location>
        <begin position="88"/>
        <end position="111"/>
    </location>
</feature>
<organism evidence="4 5">
    <name type="scientific">Kwoniella dendrophila CBS 6074</name>
    <dbReference type="NCBI Taxonomy" id="1295534"/>
    <lineage>
        <taxon>Eukaryota</taxon>
        <taxon>Fungi</taxon>
        <taxon>Dikarya</taxon>
        <taxon>Basidiomycota</taxon>
        <taxon>Agaricomycotina</taxon>
        <taxon>Tremellomycetes</taxon>
        <taxon>Tremellales</taxon>
        <taxon>Cryptococcaceae</taxon>
        <taxon>Kwoniella</taxon>
    </lineage>
</organism>
<sequence>MEDIAKSNNPYPVAPTGYLLGSYLALALYGVHVSQVVRYFGRHRDSWKIRLLVGWIFTLSTLQILIILLSSHQYFVGGIKNPSIWGTFWWPLSFQDGLVPLMAFTAQLYFGRRAWMLTGRKPWMIWMVSILATITLAAGIALAITARIWADDPFVSKESFKSRAIGIPSQIVAITWMGLSAFTDGTITLILVFRFRQARNSVFQSTRTLVKKMIALTLETVLLTHLVGGIMCIIFLASPAAHRTKNDFFWVLLESITELYALSVVFTINSRNPTSPKPRGDSITTANTEEKEKPKDAVEEDERNKLPINLAQTALDYHVEGYQGSTPFGVRPIEFMNNNNYGNRDSLSSVQGIISSESQYNNRRSGSGSNSYSSRTGSTASPFTPMEELQYFPQALSPRRFSLFEPVDIDEKEEVDDIELGKRKDDA</sequence>
<feature type="transmembrane region" description="Helical" evidence="2">
    <location>
        <begin position="20"/>
        <end position="40"/>
    </location>
</feature>
<gene>
    <name evidence="4" type="ORF">L201_001402</name>
</gene>
<feature type="region of interest" description="Disordered" evidence="1">
    <location>
        <begin position="273"/>
        <end position="305"/>
    </location>
</feature>
<dbReference type="AlphaFoldDB" id="A0AAX4JPQ3"/>
<dbReference type="InterPro" id="IPR045339">
    <property type="entry name" value="DUF6534"/>
</dbReference>
<accession>A0AAX4JPQ3</accession>
<evidence type="ECO:0000256" key="1">
    <source>
        <dbReference type="SAM" id="MobiDB-lite"/>
    </source>
</evidence>
<feature type="transmembrane region" description="Helical" evidence="2">
    <location>
        <begin position="248"/>
        <end position="269"/>
    </location>
</feature>
<name>A0AAX4JPQ3_9TREE</name>
<feature type="domain" description="DUF6534" evidence="3">
    <location>
        <begin position="180"/>
        <end position="272"/>
    </location>
</feature>
<feature type="compositionally biased region" description="Acidic residues" evidence="1">
    <location>
        <begin position="407"/>
        <end position="418"/>
    </location>
</feature>
<evidence type="ECO:0000256" key="2">
    <source>
        <dbReference type="SAM" id="Phobius"/>
    </source>
</evidence>
<dbReference type="PANTHER" id="PTHR40465:SF1">
    <property type="entry name" value="DUF6534 DOMAIN-CONTAINING PROTEIN"/>
    <property type="match status" value="1"/>
</dbReference>
<proteinExistence type="predicted"/>
<feature type="region of interest" description="Disordered" evidence="1">
    <location>
        <begin position="358"/>
        <end position="384"/>
    </location>
</feature>
<feature type="transmembrane region" description="Helical" evidence="2">
    <location>
        <begin position="52"/>
        <end position="76"/>
    </location>
</feature>
<dbReference type="RefSeq" id="XP_066073288.1">
    <property type="nucleotide sequence ID" value="XM_066217191.1"/>
</dbReference>
<evidence type="ECO:0000313" key="4">
    <source>
        <dbReference type="EMBL" id="WWC86525.1"/>
    </source>
</evidence>